<evidence type="ECO:0000313" key="3">
    <source>
        <dbReference type="EMBL" id="OGG21784.1"/>
    </source>
</evidence>
<dbReference type="Pfam" id="PF14257">
    <property type="entry name" value="DUF4349"/>
    <property type="match status" value="1"/>
</dbReference>
<keyword evidence="1" id="KW-1133">Transmembrane helix</keyword>
<reference evidence="3 4" key="1">
    <citation type="journal article" date="2016" name="Nat. Commun.">
        <title>Thousands of microbial genomes shed light on interconnected biogeochemical processes in an aquifer system.</title>
        <authorList>
            <person name="Anantharaman K."/>
            <person name="Brown C.T."/>
            <person name="Hug L.A."/>
            <person name="Sharon I."/>
            <person name="Castelle C.J."/>
            <person name="Probst A.J."/>
            <person name="Thomas B.C."/>
            <person name="Singh A."/>
            <person name="Wilkins M.J."/>
            <person name="Karaoz U."/>
            <person name="Brodie E.L."/>
            <person name="Williams K.H."/>
            <person name="Hubbard S.S."/>
            <person name="Banfield J.F."/>
        </authorList>
    </citation>
    <scope>NUCLEOTIDE SEQUENCE [LARGE SCALE GENOMIC DNA]</scope>
</reference>
<feature type="transmembrane region" description="Helical" evidence="1">
    <location>
        <begin position="272"/>
        <end position="293"/>
    </location>
</feature>
<dbReference type="InterPro" id="IPR025645">
    <property type="entry name" value="DUF4349"/>
</dbReference>
<dbReference type="EMBL" id="MFJN01000016">
    <property type="protein sequence ID" value="OGG21784.1"/>
    <property type="molecule type" value="Genomic_DNA"/>
</dbReference>
<keyword evidence="1" id="KW-0812">Transmembrane</keyword>
<sequence>MINWIKNNKFTSLLLLIVIYFIFTKWLSNSFWNSAGNLTFPGTANRSSTLEFLDSSPEYAGGVNMPYPVNQPPPAPEVKDRMIIQESYLSLLVKDVGKAISDIKTKATSLGGYFVNSNLSTPDSGATGQVTIRVTQNNLDETLISLRSLGVKVVSENLQGRDVTDQYVDNDARMKILENNKARFMEIMNKAEKVEDILRVQQEIFNIQSKIDNITGQQSYLAKNAQMVKITIYLSTDEMSLPYSPTQSFRPSVIFKQAVRNMLMTVQKLGGLVIWVAVYAVIWVPVVIIILIIKRRRERNSLSH</sequence>
<accession>A0A1F6AAV1</accession>
<gene>
    <name evidence="3" type="ORF">A3D03_01400</name>
</gene>
<dbReference type="Proteomes" id="UP000177092">
    <property type="component" value="Unassembled WGS sequence"/>
</dbReference>
<evidence type="ECO:0000259" key="2">
    <source>
        <dbReference type="Pfam" id="PF14257"/>
    </source>
</evidence>
<evidence type="ECO:0000313" key="4">
    <source>
        <dbReference type="Proteomes" id="UP000177092"/>
    </source>
</evidence>
<feature type="transmembrane region" description="Helical" evidence="1">
    <location>
        <begin position="12"/>
        <end position="32"/>
    </location>
</feature>
<comment type="caution">
    <text evidence="3">The sequence shown here is derived from an EMBL/GenBank/DDBJ whole genome shotgun (WGS) entry which is preliminary data.</text>
</comment>
<dbReference type="STRING" id="1798384.A3D03_01400"/>
<feature type="domain" description="DUF4349" evidence="2">
    <location>
        <begin position="81"/>
        <end position="291"/>
    </location>
</feature>
<dbReference type="AlphaFoldDB" id="A0A1F6AAV1"/>
<evidence type="ECO:0000256" key="1">
    <source>
        <dbReference type="SAM" id="Phobius"/>
    </source>
</evidence>
<organism evidence="3 4">
    <name type="scientific">Candidatus Gottesmanbacteria bacterium RIFCSPHIGHO2_02_FULL_40_13</name>
    <dbReference type="NCBI Taxonomy" id="1798384"/>
    <lineage>
        <taxon>Bacteria</taxon>
        <taxon>Candidatus Gottesmaniibacteriota</taxon>
    </lineage>
</organism>
<keyword evidence="1" id="KW-0472">Membrane</keyword>
<protein>
    <recommendedName>
        <fullName evidence="2">DUF4349 domain-containing protein</fullName>
    </recommendedName>
</protein>
<name>A0A1F6AAV1_9BACT</name>
<proteinExistence type="predicted"/>